<evidence type="ECO:0000313" key="13">
    <source>
        <dbReference type="Proteomes" id="UP000184465"/>
    </source>
</evidence>
<dbReference type="GO" id="GO:0000976">
    <property type="term" value="F:transcription cis-regulatory region binding"/>
    <property type="evidence" value="ECO:0007669"/>
    <property type="project" value="TreeGrafter"/>
</dbReference>
<dbReference type="Gene3D" id="3.40.50.2300">
    <property type="match status" value="1"/>
</dbReference>
<dbReference type="Gene3D" id="1.10.10.10">
    <property type="entry name" value="Winged helix-like DNA-binding domain superfamily/Winged helix DNA-binding domain"/>
    <property type="match status" value="1"/>
</dbReference>
<keyword evidence="13" id="KW-1185">Reference proteome</keyword>
<dbReference type="PANTHER" id="PTHR48111:SF73">
    <property type="entry name" value="ALKALINE PHOSPHATASE SYNTHESIS TRANSCRIPTIONAL REGULATORY PROTEIN PHOP"/>
    <property type="match status" value="1"/>
</dbReference>
<dbReference type="Pfam" id="PF00486">
    <property type="entry name" value="Trans_reg_C"/>
    <property type="match status" value="1"/>
</dbReference>
<dbReference type="InterPro" id="IPR036388">
    <property type="entry name" value="WH-like_DNA-bd_sf"/>
</dbReference>
<dbReference type="CDD" id="cd17574">
    <property type="entry name" value="REC_OmpR"/>
    <property type="match status" value="1"/>
</dbReference>
<dbReference type="FunFam" id="3.40.50.2300:FF:000001">
    <property type="entry name" value="DNA-binding response regulator PhoB"/>
    <property type="match status" value="1"/>
</dbReference>
<proteinExistence type="predicted"/>
<sequence length="225" mass="26255">MHKRVLVIEDQDKIRRIIRDYFNKEEFKVLEAGDGKEGLRIFEAEDIDLIILDIMLPELDGWSVCKRIRKISDVPIIILTARSDDDDMLLGFDLKADEYVTKPFNPQVLVARAKMLIDRANGTVIEDKSTIYKEGISINKLSRELKVDEDIIKITPKEFDILVYLMENEGRVLSRETILRSIWGYDYFGDIRVVDNHIKKLRKHLKDRAYVICTVFGVGYKFEVN</sequence>
<comment type="function">
    <text evidence="7">May play the central regulatory role in sporulation. It may be an element of the effector pathway responsible for the activation of sporulation genes in response to nutritional stress. Spo0A may act in concert with spo0H (a sigma factor) to control the expression of some genes that are critical to the sporulation process.</text>
</comment>
<dbReference type="RefSeq" id="WP_073153144.1">
    <property type="nucleotide sequence ID" value="NZ_FRAG01000078.1"/>
</dbReference>
<evidence type="ECO:0000259" key="10">
    <source>
        <dbReference type="PROSITE" id="PS50110"/>
    </source>
</evidence>
<reference evidence="13" key="1">
    <citation type="submission" date="2016-11" db="EMBL/GenBank/DDBJ databases">
        <authorList>
            <person name="Varghese N."/>
            <person name="Submissions S."/>
        </authorList>
    </citation>
    <scope>NUCLEOTIDE SEQUENCE [LARGE SCALE GENOMIC DNA]</scope>
    <source>
        <strain evidence="13">DSM 15212 / CIP 107654 / DViRD3</strain>
    </source>
</reference>
<dbReference type="CDD" id="cd00383">
    <property type="entry name" value="trans_reg_C"/>
    <property type="match status" value="1"/>
</dbReference>
<keyword evidence="2 8" id="KW-0597">Phosphoprotein</keyword>
<dbReference type="AlphaFoldDB" id="A0A1M6T414"/>
<dbReference type="GO" id="GO:0032993">
    <property type="term" value="C:protein-DNA complex"/>
    <property type="evidence" value="ECO:0007669"/>
    <property type="project" value="TreeGrafter"/>
</dbReference>
<dbReference type="SUPFAM" id="SSF46894">
    <property type="entry name" value="C-terminal effector domain of the bipartite response regulators"/>
    <property type="match status" value="1"/>
</dbReference>
<dbReference type="SMART" id="SM00448">
    <property type="entry name" value="REC"/>
    <property type="match status" value="1"/>
</dbReference>
<evidence type="ECO:0000256" key="8">
    <source>
        <dbReference type="PROSITE-ProRule" id="PRU00169"/>
    </source>
</evidence>
<protein>
    <recommendedName>
        <fullName evidence="1">Stage 0 sporulation protein A homolog</fullName>
    </recommendedName>
</protein>
<evidence type="ECO:0000256" key="6">
    <source>
        <dbReference type="ARBA" id="ARBA00023163"/>
    </source>
</evidence>
<feature type="domain" description="Response regulatory" evidence="10">
    <location>
        <begin position="4"/>
        <end position="117"/>
    </location>
</feature>
<dbReference type="PANTHER" id="PTHR48111">
    <property type="entry name" value="REGULATOR OF RPOS"/>
    <property type="match status" value="1"/>
</dbReference>
<dbReference type="PROSITE" id="PS51755">
    <property type="entry name" value="OMPR_PHOB"/>
    <property type="match status" value="1"/>
</dbReference>
<dbReference type="GO" id="GO:0000156">
    <property type="term" value="F:phosphorelay response regulator activity"/>
    <property type="evidence" value="ECO:0007669"/>
    <property type="project" value="TreeGrafter"/>
</dbReference>
<dbReference type="InterPro" id="IPR001867">
    <property type="entry name" value="OmpR/PhoB-type_DNA-bd"/>
</dbReference>
<evidence type="ECO:0000256" key="3">
    <source>
        <dbReference type="ARBA" id="ARBA00023012"/>
    </source>
</evidence>
<name>A0A1M6T414_PARC5</name>
<keyword evidence="6" id="KW-0804">Transcription</keyword>
<dbReference type="STRING" id="1121301.SAMN02745912_03551"/>
<dbReference type="PROSITE" id="PS50110">
    <property type="entry name" value="RESPONSE_REGULATORY"/>
    <property type="match status" value="1"/>
</dbReference>
<dbReference type="GO" id="GO:0006355">
    <property type="term" value="P:regulation of DNA-templated transcription"/>
    <property type="evidence" value="ECO:0007669"/>
    <property type="project" value="InterPro"/>
</dbReference>
<evidence type="ECO:0000256" key="2">
    <source>
        <dbReference type="ARBA" id="ARBA00022553"/>
    </source>
</evidence>
<dbReference type="EMBL" id="FRAG01000078">
    <property type="protein sequence ID" value="SHK51629.1"/>
    <property type="molecule type" value="Genomic_DNA"/>
</dbReference>
<feature type="domain" description="OmpR/PhoB-type" evidence="11">
    <location>
        <begin position="128"/>
        <end position="224"/>
    </location>
</feature>
<evidence type="ECO:0000256" key="4">
    <source>
        <dbReference type="ARBA" id="ARBA00023015"/>
    </source>
</evidence>
<dbReference type="GO" id="GO:0005829">
    <property type="term" value="C:cytosol"/>
    <property type="evidence" value="ECO:0007669"/>
    <property type="project" value="TreeGrafter"/>
</dbReference>
<evidence type="ECO:0000259" key="11">
    <source>
        <dbReference type="PROSITE" id="PS51755"/>
    </source>
</evidence>
<dbReference type="InterPro" id="IPR001789">
    <property type="entry name" value="Sig_transdc_resp-reg_receiver"/>
</dbReference>
<evidence type="ECO:0000256" key="7">
    <source>
        <dbReference type="ARBA" id="ARBA00024867"/>
    </source>
</evidence>
<dbReference type="InterPro" id="IPR039420">
    <property type="entry name" value="WalR-like"/>
</dbReference>
<dbReference type="InterPro" id="IPR011006">
    <property type="entry name" value="CheY-like_superfamily"/>
</dbReference>
<feature type="DNA-binding region" description="OmpR/PhoB-type" evidence="9">
    <location>
        <begin position="128"/>
        <end position="224"/>
    </location>
</feature>
<organism evidence="12 13">
    <name type="scientific">Paramaledivibacter caminithermalis (strain DSM 15212 / CIP 107654 / DViRD3)</name>
    <name type="common">Clostridium caminithermale</name>
    <dbReference type="NCBI Taxonomy" id="1121301"/>
    <lineage>
        <taxon>Bacteria</taxon>
        <taxon>Bacillati</taxon>
        <taxon>Bacillota</taxon>
        <taxon>Clostridia</taxon>
        <taxon>Peptostreptococcales</taxon>
        <taxon>Caminicellaceae</taxon>
        <taxon>Paramaledivibacter</taxon>
    </lineage>
</organism>
<keyword evidence="4" id="KW-0805">Transcription regulation</keyword>
<feature type="modified residue" description="4-aspartylphosphate" evidence="8">
    <location>
        <position position="53"/>
    </location>
</feature>
<dbReference type="OrthoDB" id="9790442at2"/>
<gene>
    <name evidence="12" type="ORF">SAMN02745912_03551</name>
</gene>
<dbReference type="InterPro" id="IPR016032">
    <property type="entry name" value="Sig_transdc_resp-reg_C-effctor"/>
</dbReference>
<evidence type="ECO:0000256" key="1">
    <source>
        <dbReference type="ARBA" id="ARBA00018672"/>
    </source>
</evidence>
<evidence type="ECO:0000256" key="9">
    <source>
        <dbReference type="PROSITE-ProRule" id="PRU01091"/>
    </source>
</evidence>
<evidence type="ECO:0000256" key="5">
    <source>
        <dbReference type="ARBA" id="ARBA00023125"/>
    </source>
</evidence>
<keyword evidence="5 9" id="KW-0238">DNA-binding</keyword>
<dbReference type="FunFam" id="1.10.10.10:FF:000018">
    <property type="entry name" value="DNA-binding response regulator ResD"/>
    <property type="match status" value="1"/>
</dbReference>
<dbReference type="SUPFAM" id="SSF52172">
    <property type="entry name" value="CheY-like"/>
    <property type="match status" value="1"/>
</dbReference>
<dbReference type="Pfam" id="PF00072">
    <property type="entry name" value="Response_reg"/>
    <property type="match status" value="1"/>
</dbReference>
<evidence type="ECO:0000313" key="12">
    <source>
        <dbReference type="EMBL" id="SHK51629.1"/>
    </source>
</evidence>
<dbReference type="SMART" id="SM00862">
    <property type="entry name" value="Trans_reg_C"/>
    <property type="match status" value="1"/>
</dbReference>
<keyword evidence="3" id="KW-0902">Two-component regulatory system</keyword>
<dbReference type="Proteomes" id="UP000184465">
    <property type="component" value="Unassembled WGS sequence"/>
</dbReference>
<accession>A0A1M6T414</accession>